<dbReference type="EMBL" id="QRPN01000003">
    <property type="protein sequence ID" value="RHM21016.1"/>
    <property type="molecule type" value="Genomic_DNA"/>
</dbReference>
<dbReference type="RefSeq" id="WP_118399484.1">
    <property type="nucleotide sequence ID" value="NZ_JAASHK010000022.1"/>
</dbReference>
<dbReference type="InterPro" id="IPR024524">
    <property type="entry name" value="DUF3800"/>
</dbReference>
<evidence type="ECO:0008006" key="3">
    <source>
        <dbReference type="Google" id="ProtNLM"/>
    </source>
</evidence>
<accession>A0A415PYC5</accession>
<organism evidence="1 2">
    <name type="scientific">Bacteroides stercoris</name>
    <dbReference type="NCBI Taxonomy" id="46506"/>
    <lineage>
        <taxon>Bacteria</taxon>
        <taxon>Pseudomonadati</taxon>
        <taxon>Bacteroidota</taxon>
        <taxon>Bacteroidia</taxon>
        <taxon>Bacteroidales</taxon>
        <taxon>Bacteroidaceae</taxon>
        <taxon>Bacteroides</taxon>
    </lineage>
</organism>
<name>A0A415PYC5_BACSE</name>
<reference evidence="1 2" key="1">
    <citation type="submission" date="2018-08" db="EMBL/GenBank/DDBJ databases">
        <title>A genome reference for cultivated species of the human gut microbiota.</title>
        <authorList>
            <person name="Zou Y."/>
            <person name="Xue W."/>
            <person name="Luo G."/>
        </authorList>
    </citation>
    <scope>NUCLEOTIDE SEQUENCE [LARGE SCALE GENOMIC DNA]</scope>
    <source>
        <strain evidence="1 2">AF35-20</strain>
    </source>
</reference>
<gene>
    <name evidence="1" type="ORF">DWZ78_03570</name>
</gene>
<proteinExistence type="predicted"/>
<sequence length="366" mass="43848">MEYDINEMRKCIEILPSKELFDIKGTFYYDETDNVRKYYLKETGLNEQIDKHFVLGGAYLEEGCTTPDVEGLKAKLNIATDLEELKSKHLYKGDFLKVLDNKHIHIFLEWILSSQFYVHYSVINLYYYALVDIVDSVIQRKFYPLVFEFKNDLYQIAKKYHTDFNEILYKYNYPNISNENIKIFLKTIRDYIDKNKMVATPFISMLLAQMKDENIASLPFIQNEENWIFLKDLSQFYYYPIYSFYRSKHIFDHEKTIEENHFKDVTFKIDGLPLKSYEFKDSKNELMIQISDCIIGLICRFYKFLDEYDGNICTLDARLNERQKTNLSILCKILKKTIDYNEKLIHMVVPMKEARNYNSIVRKYAK</sequence>
<protein>
    <recommendedName>
        <fullName evidence="3">DUF3800 domain-containing protein</fullName>
    </recommendedName>
</protein>
<dbReference type="Proteomes" id="UP000284604">
    <property type="component" value="Unassembled WGS sequence"/>
</dbReference>
<dbReference type="Pfam" id="PF12686">
    <property type="entry name" value="DUF3800"/>
    <property type="match status" value="1"/>
</dbReference>
<dbReference type="AlphaFoldDB" id="A0A415PYC5"/>
<comment type="caution">
    <text evidence="1">The sequence shown here is derived from an EMBL/GenBank/DDBJ whole genome shotgun (WGS) entry which is preliminary data.</text>
</comment>
<evidence type="ECO:0000313" key="1">
    <source>
        <dbReference type="EMBL" id="RHM21016.1"/>
    </source>
</evidence>
<evidence type="ECO:0000313" key="2">
    <source>
        <dbReference type="Proteomes" id="UP000284604"/>
    </source>
</evidence>